<name>A0A3G5ACX7_9VIRU</name>
<sequence length="104" mass="11882">MARICEAAELKAKELGRYLSPHVRERLSTYEDDVQVAWITNPFVEWVLQRITNDIMRGTSCPVQQPTTTTPNTKQTPEQKKEDPPKEDNGNEEGDDDLGFSLFD</sequence>
<evidence type="ECO:0000256" key="1">
    <source>
        <dbReference type="SAM" id="MobiDB-lite"/>
    </source>
</evidence>
<evidence type="ECO:0000313" key="2">
    <source>
        <dbReference type="EMBL" id="AYV85007.1"/>
    </source>
</evidence>
<feature type="region of interest" description="Disordered" evidence="1">
    <location>
        <begin position="58"/>
        <end position="104"/>
    </location>
</feature>
<proteinExistence type="predicted"/>
<feature type="compositionally biased region" description="Basic and acidic residues" evidence="1">
    <location>
        <begin position="77"/>
        <end position="89"/>
    </location>
</feature>
<dbReference type="EMBL" id="MK072438">
    <property type="protein sequence ID" value="AYV85007.1"/>
    <property type="molecule type" value="Genomic_DNA"/>
</dbReference>
<gene>
    <name evidence="2" type="ORF">Satyrvirus2_18</name>
</gene>
<reference evidence="2" key="1">
    <citation type="submission" date="2018-10" db="EMBL/GenBank/DDBJ databases">
        <title>Hidden diversity of soil giant viruses.</title>
        <authorList>
            <person name="Schulz F."/>
            <person name="Alteio L."/>
            <person name="Goudeau D."/>
            <person name="Ryan E.M."/>
            <person name="Malmstrom R.R."/>
            <person name="Blanchard J."/>
            <person name="Woyke T."/>
        </authorList>
    </citation>
    <scope>NUCLEOTIDE SEQUENCE</scope>
    <source>
        <strain evidence="2">SAV1</strain>
    </source>
</reference>
<organism evidence="2">
    <name type="scientific">Satyrvirus sp</name>
    <dbReference type="NCBI Taxonomy" id="2487771"/>
    <lineage>
        <taxon>Viruses</taxon>
        <taxon>Varidnaviria</taxon>
        <taxon>Bamfordvirae</taxon>
        <taxon>Nucleocytoviricota</taxon>
        <taxon>Megaviricetes</taxon>
        <taxon>Imitervirales</taxon>
        <taxon>Mimiviridae</taxon>
        <taxon>Megamimivirinae</taxon>
    </lineage>
</organism>
<accession>A0A3G5ACX7</accession>
<protein>
    <submittedName>
        <fullName evidence="2">Uncharacterized protein</fullName>
    </submittedName>
</protein>
<feature type="compositionally biased region" description="Low complexity" evidence="1">
    <location>
        <begin position="64"/>
        <end position="76"/>
    </location>
</feature>